<proteinExistence type="inferred from homology"/>
<comment type="similarity">
    <text evidence="1">Belongs to the QNG1 protein family.</text>
</comment>
<dbReference type="InParanoid" id="J4H1Y9"/>
<dbReference type="GO" id="GO:0016787">
    <property type="term" value="F:hydrolase activity"/>
    <property type="evidence" value="ECO:0007669"/>
    <property type="project" value="UniProtKB-KW"/>
</dbReference>
<keyword evidence="4" id="KW-1185">Reference proteome</keyword>
<dbReference type="EC" id="3.2.2.-" evidence="1"/>
<comment type="catalytic activity">
    <reaction evidence="1">
        <text>queuosine 5'-phosphate + H2O = queuine + D-ribose 5-phosphate</text>
        <dbReference type="Rhea" id="RHEA:75387"/>
        <dbReference type="ChEBI" id="CHEBI:15377"/>
        <dbReference type="ChEBI" id="CHEBI:17433"/>
        <dbReference type="ChEBI" id="CHEBI:78346"/>
        <dbReference type="ChEBI" id="CHEBI:194371"/>
    </reaction>
    <physiologicalReaction direction="left-to-right" evidence="1">
        <dbReference type="Rhea" id="RHEA:75388"/>
    </physiologicalReaction>
</comment>
<feature type="signal peptide" evidence="2">
    <location>
        <begin position="1"/>
        <end position="26"/>
    </location>
</feature>
<protein>
    <recommendedName>
        <fullName evidence="1">Queuosine 5'-phosphate N-glycosylase/hydrolase</fullName>
        <ecNumber evidence="1">3.2.2.-</ecNumber>
    </recommendedName>
    <alternativeName>
        <fullName evidence="1">Queuosine-nucleotide N-glycosylase/hydrolase</fullName>
    </alternativeName>
</protein>
<dbReference type="PANTHER" id="PTHR21314">
    <property type="entry name" value="QUEUOSINE 5'-PHOSPHATE N-GLYCOSYLASE_HYDROLASE-RELATED"/>
    <property type="match status" value="1"/>
</dbReference>
<dbReference type="RefSeq" id="XP_012179887.1">
    <property type="nucleotide sequence ID" value="XM_012324497.1"/>
</dbReference>
<evidence type="ECO:0000256" key="1">
    <source>
        <dbReference type="RuleBase" id="RU365002"/>
    </source>
</evidence>
<organism evidence="3 4">
    <name type="scientific">Fibroporia radiculosa</name>
    <dbReference type="NCBI Taxonomy" id="599839"/>
    <lineage>
        <taxon>Eukaryota</taxon>
        <taxon>Fungi</taxon>
        <taxon>Dikarya</taxon>
        <taxon>Basidiomycota</taxon>
        <taxon>Agaricomycotina</taxon>
        <taxon>Agaricomycetes</taxon>
        <taxon>Polyporales</taxon>
        <taxon>Fibroporiaceae</taxon>
        <taxon>Fibroporia</taxon>
    </lineage>
</organism>
<dbReference type="OrthoDB" id="416777at2759"/>
<dbReference type="InterPro" id="IPR019438">
    <property type="entry name" value="Q_salvage"/>
</dbReference>
<dbReference type="GeneID" id="24095515"/>
<comment type="function">
    <text evidence="1">Catalyzes the hydrolysis of queuosine 5'-phosphate, releasing the nucleobase queuine (q). Is required for salvage of queuine from exogenous queuosine (Q) that is imported and then converted to queuosine 5'-phosphate intracellularly.</text>
</comment>
<evidence type="ECO:0000256" key="2">
    <source>
        <dbReference type="SAM" id="SignalP"/>
    </source>
</evidence>
<gene>
    <name evidence="3" type="ORF">FIBRA_02640</name>
</gene>
<reference evidence="3 4" key="1">
    <citation type="journal article" date="2012" name="Appl. Environ. Microbiol.">
        <title>Short-read sequencing for genomic analysis of the brown rot fungus Fibroporia radiculosa.</title>
        <authorList>
            <person name="Tang J.D."/>
            <person name="Perkins A.D."/>
            <person name="Sonstegard T.S."/>
            <person name="Schroeder S.G."/>
            <person name="Burgess S.C."/>
            <person name="Diehl S.V."/>
        </authorList>
    </citation>
    <scope>NUCLEOTIDE SEQUENCE [LARGE SCALE GENOMIC DNA]</scope>
    <source>
        <strain evidence="3 4">TFFH 294</strain>
    </source>
</reference>
<dbReference type="Proteomes" id="UP000006352">
    <property type="component" value="Unassembled WGS sequence"/>
</dbReference>
<dbReference type="PANTHER" id="PTHR21314:SF1">
    <property type="entry name" value="QUEUOSINE SALVAGE PROTEIN"/>
    <property type="match status" value="1"/>
</dbReference>
<keyword evidence="2" id="KW-0732">Signal</keyword>
<sequence length="409" mass="44176">MPLKFSSPLAELNLIAILSLLNFASGYRVPLHAATGRGAFDNIRALVFGLHISSVAGTGEGDYLSAKGMHSIRAQTVADLMNVSGAVHLERPHETIPGVTVGELGGPIWEVVQLITTTLNETGNVLVDAGYPDLGTFVLETLKEGERARSTAGGDTDIECDIFVERVSCIPLEPLLSVFLYIQADRSSPVSFPPSETWHTSEISVSGLRPSQSSYQLNRNNCDRRAVRFLAVYCFKKALLTLHAIALRFGSLEPAPFPIPRTRNLPIFVDNVIPSLLVHLGVIDLTSSSPSLGLSDIFPGARHPALLETLLGNASKSAATDSPAAKARQVPKEGPILSAEQAYALRAAAIDACELIVQAAHHLGAAGSELAWMSDMTAPELDAWLWAVAKDREDYRQLERFVLRNTTFF</sequence>
<keyword evidence="1" id="KW-0378">Hydrolase</keyword>
<name>J4H1Y9_9APHY</name>
<evidence type="ECO:0000313" key="4">
    <source>
        <dbReference type="Proteomes" id="UP000006352"/>
    </source>
</evidence>
<evidence type="ECO:0000313" key="3">
    <source>
        <dbReference type="EMBL" id="CCM00604.1"/>
    </source>
</evidence>
<feature type="chain" id="PRO_5003778536" description="Queuosine 5'-phosphate N-glycosylase/hydrolase" evidence="2">
    <location>
        <begin position="27"/>
        <end position="409"/>
    </location>
</feature>
<dbReference type="GO" id="GO:0006400">
    <property type="term" value="P:tRNA modification"/>
    <property type="evidence" value="ECO:0007669"/>
    <property type="project" value="TreeGrafter"/>
</dbReference>
<dbReference type="EMBL" id="HE796994">
    <property type="protein sequence ID" value="CCM00604.1"/>
    <property type="molecule type" value="Genomic_DNA"/>
</dbReference>
<accession>J4H1Y9</accession>
<dbReference type="AlphaFoldDB" id="J4H1Y9"/>
<dbReference type="HOGENOM" id="CLU_053189_0_0_1"/>